<keyword evidence="4" id="KW-0227">DNA damage</keyword>
<name>A0ABZ0B4X0_9SPHN</name>
<dbReference type="PANTHER" id="PTHR35369">
    <property type="entry name" value="BLR3025 PROTEIN-RELATED"/>
    <property type="match status" value="1"/>
</dbReference>
<dbReference type="Gene3D" id="3.40.1170.60">
    <property type="match status" value="1"/>
</dbReference>
<comment type="subunit">
    <text evidence="2">Monomer.</text>
</comment>
<dbReference type="CDD" id="cd03468">
    <property type="entry name" value="PolY_like"/>
    <property type="match status" value="1"/>
</dbReference>
<evidence type="ECO:0000256" key="2">
    <source>
        <dbReference type="ARBA" id="ARBA00011245"/>
    </source>
</evidence>
<evidence type="ECO:0000259" key="8">
    <source>
        <dbReference type="PROSITE" id="PS50173"/>
    </source>
</evidence>
<dbReference type="RefSeq" id="WP_313912869.1">
    <property type="nucleotide sequence ID" value="NZ_CP135076.1"/>
</dbReference>
<dbReference type="InterPro" id="IPR045443">
    <property type="entry name" value="DUF6504"/>
</dbReference>
<feature type="domain" description="UmuC" evidence="8">
    <location>
        <begin position="120"/>
        <end position="249"/>
    </location>
</feature>
<accession>A0ABZ0B4X0</accession>
<evidence type="ECO:0000313" key="9">
    <source>
        <dbReference type="EMBL" id="WNO52432.1"/>
    </source>
</evidence>
<dbReference type="Pfam" id="PF11799">
    <property type="entry name" value="IMS_C"/>
    <property type="match status" value="1"/>
</dbReference>
<keyword evidence="10" id="KW-1185">Reference proteome</keyword>
<comment type="function">
    <text evidence="5">Poorly processive, error-prone DNA polymerase involved in untargeted mutagenesis. Copies undamaged DNA at stalled replication forks, which arise in vivo from mismatched or misaligned primer ends. These misaligned primers can be extended by PolIV. Exhibits no 3'-5' exonuclease (proofreading) activity. May be involved in translesional synthesis, in conjunction with the beta clamp from PolIII.</text>
</comment>
<dbReference type="InterPro" id="IPR043128">
    <property type="entry name" value="Rev_trsase/Diguanyl_cyclase"/>
</dbReference>
<dbReference type="SUPFAM" id="SSF56672">
    <property type="entry name" value="DNA/RNA polymerases"/>
    <property type="match status" value="1"/>
</dbReference>
<dbReference type="Pfam" id="PF20114">
    <property type="entry name" value="DUF6504"/>
    <property type="match status" value="1"/>
</dbReference>
<evidence type="ECO:0000256" key="1">
    <source>
        <dbReference type="ARBA" id="ARBA00010945"/>
    </source>
</evidence>
<comment type="similarity">
    <text evidence="1">Belongs to the DNA polymerase type-Y family.</text>
</comment>
<dbReference type="Pfam" id="PF00817">
    <property type="entry name" value="IMS"/>
    <property type="match status" value="1"/>
</dbReference>
<sequence>MKRVAALWLPNWSIDRIVRAEPMLAPSAEPGAAADPTPLMAAAAAERALQCDAPHNSGWRPGARWARRDVEMQIAALPQHQRPPRRIPGRASEAADPPFRRLSGNDGGTPPRPHRPMKTRPAVPGSPPLVTVHKTGSRIEIAAVAPAAAALGIAPGMALTQARASVPGIVVRDADPDGDADALMRLATMLARRWSPIVARSDPDGLFIDLTGTAHLHGGEARFAERLTRLLKRFGIMARIAVADTAGAAWALARHVAQPVALCPPGGHAAALAPLPVTALRLAEKNVALLRRLGVKTVGDVAALDRAPFVRRFGAGAALRLDQAMGHAPEPLDPVPVVEPIAVTQRFTEPIATPEAIAHWLAALVVRLVAALAGAGQGARALLLVADRVDHEAQVIRVGFARPNRDGAHILRLIVRRIEEIAPGYGIDALHLHVRRAEPLAAEPFDERLGERAADLASLIDTLTNRGVRVWRDAPIGSDVPERCVRAISPLDPPLRKTAAMKRDDVRRLDRRAPDHPWHPRWPRPVRLLRRPERLDHVVAALPDQPPRRFRWRGRLHIVMRADGPERIVGEWWKHASERGAIRDYFRVEDEQGARFWLFRRGDGERADSGDLSWYMHGAFG</sequence>
<feature type="region of interest" description="Disordered" evidence="7">
    <location>
        <begin position="78"/>
        <end position="127"/>
    </location>
</feature>
<proteinExistence type="inferred from homology"/>
<dbReference type="InterPro" id="IPR001126">
    <property type="entry name" value="UmuC"/>
</dbReference>
<dbReference type="PANTHER" id="PTHR35369:SF2">
    <property type="entry name" value="BLR3025 PROTEIN"/>
    <property type="match status" value="1"/>
</dbReference>
<dbReference type="Proteomes" id="UP001302249">
    <property type="component" value="Chromosome"/>
</dbReference>
<dbReference type="InterPro" id="IPR050356">
    <property type="entry name" value="SulA_CellDiv_inhibitor"/>
</dbReference>
<dbReference type="EC" id="2.7.7.7" evidence="3"/>
<dbReference type="InterPro" id="IPR043502">
    <property type="entry name" value="DNA/RNA_pol_sf"/>
</dbReference>
<evidence type="ECO:0000256" key="3">
    <source>
        <dbReference type="ARBA" id="ARBA00012417"/>
    </source>
</evidence>
<evidence type="ECO:0000313" key="10">
    <source>
        <dbReference type="Proteomes" id="UP001302249"/>
    </source>
</evidence>
<organism evidence="9 10">
    <name type="scientific">Stakelama saccharophila</name>
    <dbReference type="NCBI Taxonomy" id="3075605"/>
    <lineage>
        <taxon>Bacteria</taxon>
        <taxon>Pseudomonadati</taxon>
        <taxon>Pseudomonadota</taxon>
        <taxon>Alphaproteobacteria</taxon>
        <taxon>Sphingomonadales</taxon>
        <taxon>Sphingomonadaceae</taxon>
        <taxon>Stakelama</taxon>
    </lineage>
</organism>
<evidence type="ECO:0000256" key="7">
    <source>
        <dbReference type="SAM" id="MobiDB-lite"/>
    </source>
</evidence>
<comment type="catalytic activity">
    <reaction evidence="6">
        <text>DNA(n) + a 2'-deoxyribonucleoside 5'-triphosphate = DNA(n+1) + diphosphate</text>
        <dbReference type="Rhea" id="RHEA:22508"/>
        <dbReference type="Rhea" id="RHEA-COMP:17339"/>
        <dbReference type="Rhea" id="RHEA-COMP:17340"/>
        <dbReference type="ChEBI" id="CHEBI:33019"/>
        <dbReference type="ChEBI" id="CHEBI:61560"/>
        <dbReference type="ChEBI" id="CHEBI:173112"/>
        <dbReference type="EC" id="2.7.7.7"/>
    </reaction>
</comment>
<protein>
    <recommendedName>
        <fullName evidence="3">DNA-directed DNA polymerase</fullName>
        <ecNumber evidence="3">2.7.7.7</ecNumber>
    </recommendedName>
</protein>
<dbReference type="PROSITE" id="PS50173">
    <property type="entry name" value="UMUC"/>
    <property type="match status" value="1"/>
</dbReference>
<evidence type="ECO:0000256" key="5">
    <source>
        <dbReference type="ARBA" id="ARBA00025589"/>
    </source>
</evidence>
<evidence type="ECO:0000256" key="4">
    <source>
        <dbReference type="ARBA" id="ARBA00022763"/>
    </source>
</evidence>
<dbReference type="EMBL" id="CP135076">
    <property type="protein sequence ID" value="WNO52432.1"/>
    <property type="molecule type" value="Genomic_DNA"/>
</dbReference>
<gene>
    <name evidence="9" type="ORF">RPR59_08040</name>
</gene>
<evidence type="ECO:0000256" key="6">
    <source>
        <dbReference type="ARBA" id="ARBA00049244"/>
    </source>
</evidence>
<dbReference type="InterPro" id="IPR017961">
    <property type="entry name" value="DNA_pol_Y-fam_little_finger"/>
</dbReference>
<reference evidence="9 10" key="1">
    <citation type="submission" date="2023-09" db="EMBL/GenBank/DDBJ databases">
        <authorList>
            <person name="Rey-Velasco X."/>
        </authorList>
    </citation>
    <scope>NUCLEOTIDE SEQUENCE [LARGE SCALE GENOMIC DNA]</scope>
    <source>
        <strain evidence="9 10">W311</strain>
    </source>
</reference>
<dbReference type="Gene3D" id="3.30.70.270">
    <property type="match status" value="1"/>
</dbReference>